<dbReference type="KEGG" id="bman:114249470"/>
<keyword evidence="4 5" id="KW-0472">Membrane</keyword>
<feature type="transmembrane region" description="Helical" evidence="6">
    <location>
        <begin position="65"/>
        <end position="87"/>
    </location>
</feature>
<dbReference type="Proteomes" id="UP000504629">
    <property type="component" value="Unplaced"/>
</dbReference>
<evidence type="ECO:0000256" key="2">
    <source>
        <dbReference type="ARBA" id="ARBA00022692"/>
    </source>
</evidence>
<dbReference type="OrthoDB" id="10028364at2759"/>
<dbReference type="AlphaFoldDB" id="A0A6J2KD64"/>
<evidence type="ECO:0000256" key="1">
    <source>
        <dbReference type="ARBA" id="ARBA00004141"/>
    </source>
</evidence>
<dbReference type="InterPro" id="IPR050578">
    <property type="entry name" value="MARVEL-CKLF_proteins"/>
</dbReference>
<dbReference type="Pfam" id="PF01284">
    <property type="entry name" value="MARVEL"/>
    <property type="match status" value="1"/>
</dbReference>
<dbReference type="InterPro" id="IPR008253">
    <property type="entry name" value="Marvel"/>
</dbReference>
<dbReference type="RefSeq" id="XP_028038867.1">
    <property type="nucleotide sequence ID" value="XM_028183066.1"/>
</dbReference>
<accession>A0A6J2KD64</accession>
<dbReference type="PANTHER" id="PTHR22776">
    <property type="entry name" value="MARVEL-CONTAINING POTENTIAL LIPID RAFT-ASSOCIATED PROTEIN"/>
    <property type="match status" value="1"/>
</dbReference>
<evidence type="ECO:0000256" key="4">
    <source>
        <dbReference type="ARBA" id="ARBA00023136"/>
    </source>
</evidence>
<dbReference type="GO" id="GO:0016020">
    <property type="term" value="C:membrane"/>
    <property type="evidence" value="ECO:0007669"/>
    <property type="project" value="UniProtKB-SubCell"/>
</dbReference>
<keyword evidence="3 6" id="KW-1133">Transmembrane helix</keyword>
<comment type="subcellular location">
    <subcellularLocation>
        <location evidence="1">Membrane</location>
        <topology evidence="1">Multi-pass membrane protein</topology>
    </subcellularLocation>
</comment>
<reference evidence="9" key="1">
    <citation type="submission" date="2025-08" db="UniProtKB">
        <authorList>
            <consortium name="RefSeq"/>
        </authorList>
    </citation>
    <scope>IDENTIFICATION</scope>
    <source>
        <tissue evidence="9">Silk gland</tissue>
    </source>
</reference>
<protein>
    <submittedName>
        <fullName evidence="9">CKLF-like MARVEL transmembrane domain-containing protein 4</fullName>
    </submittedName>
</protein>
<name>A0A6J2KD64_BOMMA</name>
<evidence type="ECO:0000256" key="3">
    <source>
        <dbReference type="ARBA" id="ARBA00022989"/>
    </source>
</evidence>
<evidence type="ECO:0000313" key="8">
    <source>
        <dbReference type="Proteomes" id="UP000504629"/>
    </source>
</evidence>
<keyword evidence="2 5" id="KW-0812">Transmembrane</keyword>
<feature type="transmembrane region" description="Helical" evidence="6">
    <location>
        <begin position="107"/>
        <end position="127"/>
    </location>
</feature>
<evidence type="ECO:0000256" key="6">
    <source>
        <dbReference type="SAM" id="Phobius"/>
    </source>
</evidence>
<sequence>MTYPNQPRLPQSMGSSNTMFVTEVRFDPSYAKTVPGVIKIIIIIFSLIAFICIQASSFWSNGRGVYFNVIAQFGIWYSVGILFCYLFHIVEKYHNWKWLRIEMIADVAFVFLYLTTSTIVVAFGSAAYSAAGFFGYLTMVLFGSDAFIKFNAIKAGELAQGRKVVAKEAHTHIATPPAMP</sequence>
<evidence type="ECO:0000313" key="9">
    <source>
        <dbReference type="RefSeq" id="XP_028038867.1"/>
    </source>
</evidence>
<organism evidence="8 9">
    <name type="scientific">Bombyx mandarina</name>
    <name type="common">Wild silk moth</name>
    <name type="synonym">Wild silkworm</name>
    <dbReference type="NCBI Taxonomy" id="7092"/>
    <lineage>
        <taxon>Eukaryota</taxon>
        <taxon>Metazoa</taxon>
        <taxon>Ecdysozoa</taxon>
        <taxon>Arthropoda</taxon>
        <taxon>Hexapoda</taxon>
        <taxon>Insecta</taxon>
        <taxon>Pterygota</taxon>
        <taxon>Neoptera</taxon>
        <taxon>Endopterygota</taxon>
        <taxon>Lepidoptera</taxon>
        <taxon>Glossata</taxon>
        <taxon>Ditrysia</taxon>
        <taxon>Bombycoidea</taxon>
        <taxon>Bombycidae</taxon>
        <taxon>Bombycinae</taxon>
        <taxon>Bombyx</taxon>
    </lineage>
</organism>
<dbReference type="GeneID" id="114249470"/>
<feature type="transmembrane region" description="Helical" evidence="6">
    <location>
        <begin position="37"/>
        <end position="59"/>
    </location>
</feature>
<evidence type="ECO:0000259" key="7">
    <source>
        <dbReference type="PROSITE" id="PS51225"/>
    </source>
</evidence>
<evidence type="ECO:0000256" key="5">
    <source>
        <dbReference type="PROSITE-ProRule" id="PRU00581"/>
    </source>
</evidence>
<gene>
    <name evidence="9" type="primary">LOC114249470</name>
</gene>
<keyword evidence="8" id="KW-1185">Reference proteome</keyword>
<dbReference type="PROSITE" id="PS51225">
    <property type="entry name" value="MARVEL"/>
    <property type="match status" value="1"/>
</dbReference>
<dbReference type="PANTHER" id="PTHR22776:SF49">
    <property type="entry name" value="MARVEL DOMAIN-CONTAINING PROTEIN"/>
    <property type="match status" value="1"/>
</dbReference>
<feature type="domain" description="MARVEL" evidence="7">
    <location>
        <begin position="30"/>
        <end position="154"/>
    </location>
</feature>
<proteinExistence type="predicted"/>